<evidence type="ECO:0008006" key="4">
    <source>
        <dbReference type="Google" id="ProtNLM"/>
    </source>
</evidence>
<dbReference type="OrthoDB" id="9765647at2"/>
<accession>A0A239IUD4</accession>
<dbReference type="EMBL" id="FZOH01000012">
    <property type="protein sequence ID" value="SNS97240.1"/>
    <property type="molecule type" value="Genomic_DNA"/>
</dbReference>
<sequence>MAHSFFTTEQFDFAFQCALGGVVSGCGDVGEMLSTADRIRDGDAAGWCTEWTATADRVEAVADGCAAAGHPVSARSAYLRASAYHALALSAVDGTPDPDALLLPTFRAHRRCFAAHAALLDPPAETVEIPYADAPLPGWFFTPPGGGRRPTLVLNNGSDGPVTSLWPSLGAGAVARGYNVLVFDGPGQQSMLFERHVPFRHDWEAVITPVVDFLTARPDVDAGRIALYGISQGGYWVPRALAFEHRIAAGIADPGVYDVFAPWWAALPPPLRDCLDAGDRETFDRSMEEGLRQAPAAEQRDFAWRAKPYGLTSPFDVFTAARRYTLDGVVGSITAPVLVTDPEGEQFWPGQSQRLHDALPGPKRLVRFTAAEGADRHCEPMARALLEQRVLDWLDETLAR</sequence>
<dbReference type="InterPro" id="IPR050261">
    <property type="entry name" value="FrsA_esterase"/>
</dbReference>
<evidence type="ECO:0000256" key="1">
    <source>
        <dbReference type="ARBA" id="ARBA00008645"/>
    </source>
</evidence>
<reference evidence="3" key="1">
    <citation type="submission" date="2017-06" db="EMBL/GenBank/DDBJ databases">
        <authorList>
            <person name="Varghese N."/>
            <person name="Submissions S."/>
        </authorList>
    </citation>
    <scope>NUCLEOTIDE SEQUENCE [LARGE SCALE GENOMIC DNA]</scope>
    <source>
        <strain evidence="3">DSM 45423</strain>
    </source>
</reference>
<evidence type="ECO:0000313" key="3">
    <source>
        <dbReference type="Proteomes" id="UP000198386"/>
    </source>
</evidence>
<protein>
    <recommendedName>
        <fullName evidence="4">Alpha/beta hydrolase family protein</fullName>
    </recommendedName>
</protein>
<dbReference type="Proteomes" id="UP000198386">
    <property type="component" value="Unassembled WGS sequence"/>
</dbReference>
<gene>
    <name evidence="2" type="ORF">SAMN04488107_4497</name>
</gene>
<organism evidence="2 3">
    <name type="scientific">Geodermatophilus saharensis</name>
    <dbReference type="NCBI Taxonomy" id="1137994"/>
    <lineage>
        <taxon>Bacteria</taxon>
        <taxon>Bacillati</taxon>
        <taxon>Actinomycetota</taxon>
        <taxon>Actinomycetes</taxon>
        <taxon>Geodermatophilales</taxon>
        <taxon>Geodermatophilaceae</taxon>
        <taxon>Geodermatophilus</taxon>
    </lineage>
</organism>
<dbReference type="RefSeq" id="WP_089406134.1">
    <property type="nucleotide sequence ID" value="NZ_FZOH01000012.1"/>
</dbReference>
<dbReference type="Gene3D" id="1.20.1440.110">
    <property type="entry name" value="acylaminoacyl peptidase"/>
    <property type="match status" value="1"/>
</dbReference>
<dbReference type="PANTHER" id="PTHR22946">
    <property type="entry name" value="DIENELACTONE HYDROLASE DOMAIN-CONTAINING PROTEIN-RELATED"/>
    <property type="match status" value="1"/>
</dbReference>
<name>A0A239IUD4_9ACTN</name>
<dbReference type="PANTHER" id="PTHR22946:SF12">
    <property type="entry name" value="CONIDIAL PIGMENT BIOSYNTHESIS PROTEIN AYG1 (AFU_ORTHOLOGUE AFUA_2G17550)"/>
    <property type="match status" value="1"/>
</dbReference>
<comment type="similarity">
    <text evidence="1">Belongs to the AB hydrolase superfamily.</text>
</comment>
<dbReference type="Gene3D" id="3.40.50.1820">
    <property type="entry name" value="alpha/beta hydrolase"/>
    <property type="match status" value="1"/>
</dbReference>
<evidence type="ECO:0000313" key="2">
    <source>
        <dbReference type="EMBL" id="SNS97240.1"/>
    </source>
</evidence>
<dbReference type="SUPFAM" id="SSF53474">
    <property type="entry name" value="alpha/beta-Hydrolases"/>
    <property type="match status" value="1"/>
</dbReference>
<dbReference type="InterPro" id="IPR029058">
    <property type="entry name" value="AB_hydrolase_fold"/>
</dbReference>
<proteinExistence type="inferred from homology"/>
<keyword evidence="3" id="KW-1185">Reference proteome</keyword>
<dbReference type="AlphaFoldDB" id="A0A239IUD4"/>